<dbReference type="SUPFAM" id="SSF48452">
    <property type="entry name" value="TPR-like"/>
    <property type="match status" value="1"/>
</dbReference>
<dbReference type="Pfam" id="PF17874">
    <property type="entry name" value="TPR_MalT"/>
    <property type="match status" value="1"/>
</dbReference>
<evidence type="ECO:0000313" key="5">
    <source>
        <dbReference type="EMBL" id="MBB6692526.1"/>
    </source>
</evidence>
<dbReference type="Proteomes" id="UP000553776">
    <property type="component" value="Unassembled WGS sequence"/>
</dbReference>
<evidence type="ECO:0000256" key="2">
    <source>
        <dbReference type="ARBA" id="ARBA00023125"/>
    </source>
</evidence>
<comment type="caution">
    <text evidence="5">The sequence shown here is derived from an EMBL/GenBank/DDBJ whole genome shotgun (WGS) entry which is preliminary data.</text>
</comment>
<keyword evidence="3" id="KW-0804">Transcription</keyword>
<dbReference type="AlphaFoldDB" id="A0A841TW81"/>
<dbReference type="SUPFAM" id="SSF52540">
    <property type="entry name" value="P-loop containing nucleoside triphosphate hydrolases"/>
    <property type="match status" value="1"/>
</dbReference>
<dbReference type="SMART" id="SM00421">
    <property type="entry name" value="HTH_LUXR"/>
    <property type="match status" value="1"/>
</dbReference>
<feature type="domain" description="HTH luxR-type" evidence="4">
    <location>
        <begin position="806"/>
        <end position="872"/>
    </location>
</feature>
<dbReference type="PANTHER" id="PTHR44688:SF16">
    <property type="entry name" value="DNA-BINDING TRANSCRIPTIONAL ACTIVATOR DEVR_DOSR"/>
    <property type="match status" value="1"/>
</dbReference>
<dbReference type="InterPro" id="IPR041617">
    <property type="entry name" value="TPR_MalT"/>
</dbReference>
<dbReference type="InterPro" id="IPR000792">
    <property type="entry name" value="Tscrpt_reg_LuxR_C"/>
</dbReference>
<dbReference type="Pfam" id="PF25873">
    <property type="entry name" value="WHD_MalT"/>
    <property type="match status" value="1"/>
</dbReference>
<name>A0A841TW81_9BACL</name>
<dbReference type="Gene3D" id="3.40.50.300">
    <property type="entry name" value="P-loop containing nucleotide triphosphate hydrolases"/>
    <property type="match status" value="1"/>
</dbReference>
<dbReference type="EMBL" id="JACJVR010000054">
    <property type="protein sequence ID" value="MBB6692526.1"/>
    <property type="molecule type" value="Genomic_DNA"/>
</dbReference>
<dbReference type="CDD" id="cd06170">
    <property type="entry name" value="LuxR_C_like"/>
    <property type="match status" value="1"/>
</dbReference>
<sequence>MNRSDNRELLFEQALLQAKLAVPRARTALVGRPRLTNRLGEGAAASLTFICAPAGFGKTTLACQWITEAEVDAAWVSLDEGDNEGGRMWRYIAAAIDGVRPGYLEEIKPVLSSLDSNAAEQGLIVCLNALNRTAGDGRLVLVLDDFHVIREPRLLNGISYWAEHLPSHVHLMLLSRAEPGFSMARMEAGQAALRLNADDLRFDREEGARFFRQEQIGLGDEGIAALVNKTEGWVTGLKLAALSMRSWEDQAAFVGEFAGYNRQIRQYLLEEVYARLPARLRKFLVRSSILKRWCAPLCRTVSGFEDAAALIGEIEKLQLFVVPLDAKGSWYRFHHLFEEFLRRQLEQDPEERPASLHETAGLWFRERELREEAVEHFLLGGCYDRAVGVLEEMTSRVVGWEWSHLGRWLSAIPSEHLLAHPVLFFSYANSLVAEYAGDTAKAETLLSEAEAWFDAAQEGMPPEERGQFLAMSHYVRGTIMVFGRNDLAEARKHYEKVVRYAPDGIRILFGLPETPLQPVTARTYRIGNGHAARAVAEPYTLQLAELYRAVNPFFQARLFINYAEMLYGWNDLEAAERYATEGLAWAERKPDRPEHELVPGWIVLARIRSAQARLFEACELLEAGKRRMEWMKIPRGAELLDLELRRLRLLHGDPGPAVEWGSGCRLTARDLVSAYSLYDYLLYARVLLATGSRGEAAVLLHKLLHLAQQEMRLLDAVEVLALQARLHLEEGDKQRALVQLEEALRIAEKNDFIRLLVDEGAPLQGLLADLAAAKQQGYYRGAAAASLSFVRTVLSGMDGAGAGGPAVHPFETLFTPREMDVYQGLLDGLNGKEIAARLGISYETVKTHRARIYDKLGAKNREEAVQRAERIGGEGRSSRG</sequence>
<dbReference type="InterPro" id="IPR016032">
    <property type="entry name" value="Sig_transdc_resp-reg_C-effctor"/>
</dbReference>
<evidence type="ECO:0000313" key="6">
    <source>
        <dbReference type="Proteomes" id="UP000553776"/>
    </source>
</evidence>
<dbReference type="GO" id="GO:0006355">
    <property type="term" value="P:regulation of DNA-templated transcription"/>
    <property type="evidence" value="ECO:0007669"/>
    <property type="project" value="InterPro"/>
</dbReference>
<dbReference type="RefSeq" id="WP_185136514.1">
    <property type="nucleotide sequence ID" value="NZ_JACJVR010000054.1"/>
</dbReference>
<dbReference type="Gene3D" id="1.10.10.10">
    <property type="entry name" value="Winged helix-like DNA-binding domain superfamily/Winged helix DNA-binding domain"/>
    <property type="match status" value="1"/>
</dbReference>
<dbReference type="InterPro" id="IPR011990">
    <property type="entry name" value="TPR-like_helical_dom_sf"/>
</dbReference>
<dbReference type="Gene3D" id="1.25.40.10">
    <property type="entry name" value="Tetratricopeptide repeat domain"/>
    <property type="match status" value="1"/>
</dbReference>
<accession>A0A841TW81</accession>
<dbReference type="InterPro" id="IPR027417">
    <property type="entry name" value="P-loop_NTPase"/>
</dbReference>
<dbReference type="Pfam" id="PF00196">
    <property type="entry name" value="GerE"/>
    <property type="match status" value="1"/>
</dbReference>
<dbReference type="InterPro" id="IPR059106">
    <property type="entry name" value="WHD_MalT"/>
</dbReference>
<dbReference type="PRINTS" id="PR00038">
    <property type="entry name" value="HTHLUXR"/>
</dbReference>
<evidence type="ECO:0000256" key="3">
    <source>
        <dbReference type="ARBA" id="ARBA00023163"/>
    </source>
</evidence>
<keyword evidence="6" id="KW-1185">Reference proteome</keyword>
<reference evidence="5 6" key="1">
    <citation type="submission" date="2020-08" db="EMBL/GenBank/DDBJ databases">
        <title>Cohnella phylogeny.</title>
        <authorList>
            <person name="Dunlap C."/>
        </authorList>
    </citation>
    <scope>NUCLEOTIDE SEQUENCE [LARGE SCALE GENOMIC DNA]</scope>
    <source>
        <strain evidence="5 6">DSM 25239</strain>
    </source>
</reference>
<gene>
    <name evidence="5" type="ORF">H7B90_14045</name>
</gene>
<keyword evidence="1" id="KW-0805">Transcription regulation</keyword>
<organism evidence="5 6">
    <name type="scientific">Cohnella xylanilytica</name>
    <dbReference type="NCBI Taxonomy" id="557555"/>
    <lineage>
        <taxon>Bacteria</taxon>
        <taxon>Bacillati</taxon>
        <taxon>Bacillota</taxon>
        <taxon>Bacilli</taxon>
        <taxon>Bacillales</taxon>
        <taxon>Paenibacillaceae</taxon>
        <taxon>Cohnella</taxon>
    </lineage>
</organism>
<protein>
    <recommendedName>
        <fullName evidence="4">HTH luxR-type domain-containing protein</fullName>
    </recommendedName>
</protein>
<proteinExistence type="predicted"/>
<dbReference type="PROSITE" id="PS50043">
    <property type="entry name" value="HTH_LUXR_2"/>
    <property type="match status" value="1"/>
</dbReference>
<dbReference type="GO" id="GO:0003677">
    <property type="term" value="F:DNA binding"/>
    <property type="evidence" value="ECO:0007669"/>
    <property type="project" value="UniProtKB-KW"/>
</dbReference>
<dbReference type="PANTHER" id="PTHR44688">
    <property type="entry name" value="DNA-BINDING TRANSCRIPTIONAL ACTIVATOR DEVR_DOSR"/>
    <property type="match status" value="1"/>
</dbReference>
<dbReference type="SUPFAM" id="SSF46894">
    <property type="entry name" value="C-terminal effector domain of the bipartite response regulators"/>
    <property type="match status" value="1"/>
</dbReference>
<keyword evidence="2" id="KW-0238">DNA-binding</keyword>
<dbReference type="InterPro" id="IPR036388">
    <property type="entry name" value="WH-like_DNA-bd_sf"/>
</dbReference>
<evidence type="ECO:0000256" key="1">
    <source>
        <dbReference type="ARBA" id="ARBA00023015"/>
    </source>
</evidence>
<evidence type="ECO:0000259" key="4">
    <source>
        <dbReference type="PROSITE" id="PS50043"/>
    </source>
</evidence>